<dbReference type="Pfam" id="PF04003">
    <property type="entry name" value="Utp12"/>
    <property type="match status" value="1"/>
</dbReference>
<protein>
    <recommendedName>
        <fullName evidence="2">Small-subunit processome Utp12 domain-containing protein</fullName>
    </recommendedName>
</protein>
<feature type="domain" description="Small-subunit processome Utp12" evidence="2">
    <location>
        <begin position="31"/>
        <end position="106"/>
    </location>
</feature>
<reference evidence="3" key="1">
    <citation type="submission" date="2021-01" db="EMBL/GenBank/DDBJ databases">
        <authorList>
            <person name="Corre E."/>
            <person name="Pelletier E."/>
            <person name="Niang G."/>
            <person name="Scheremetjew M."/>
            <person name="Finn R."/>
            <person name="Kale V."/>
            <person name="Holt S."/>
            <person name="Cochrane G."/>
            <person name="Meng A."/>
            <person name="Brown T."/>
            <person name="Cohen L."/>
        </authorList>
    </citation>
    <scope>NUCLEOTIDE SEQUENCE</scope>
</reference>
<proteinExistence type="predicted"/>
<dbReference type="AlphaFoldDB" id="A0A7S3IA55"/>
<organism evidence="3">
    <name type="scientific">Fabrea salina</name>
    <dbReference type="NCBI Taxonomy" id="342563"/>
    <lineage>
        <taxon>Eukaryota</taxon>
        <taxon>Sar</taxon>
        <taxon>Alveolata</taxon>
        <taxon>Ciliophora</taxon>
        <taxon>Postciliodesmatophora</taxon>
        <taxon>Heterotrichea</taxon>
        <taxon>Heterotrichida</taxon>
        <taxon>Fabreidae</taxon>
        <taxon>Fabrea</taxon>
    </lineage>
</organism>
<name>A0A7S3IA55_9CILI</name>
<evidence type="ECO:0000259" key="2">
    <source>
        <dbReference type="Pfam" id="PF04003"/>
    </source>
</evidence>
<dbReference type="EMBL" id="HBIF01001620">
    <property type="protein sequence ID" value="CAE0318114.1"/>
    <property type="molecule type" value="Transcribed_RNA"/>
</dbReference>
<accession>A0A7S3IA55</accession>
<evidence type="ECO:0000313" key="3">
    <source>
        <dbReference type="EMBL" id="CAE0318114.1"/>
    </source>
</evidence>
<gene>
    <name evidence="3" type="ORF">FSAL1345_LOCUS1383</name>
</gene>
<evidence type="ECO:0000256" key="1">
    <source>
        <dbReference type="SAM" id="MobiDB-lite"/>
    </source>
</evidence>
<dbReference type="InterPro" id="IPR007148">
    <property type="entry name" value="SSU_processome_Utp12"/>
</dbReference>
<feature type="compositionally biased region" description="Basic and acidic residues" evidence="1">
    <location>
        <begin position="136"/>
        <end position="145"/>
    </location>
</feature>
<feature type="region of interest" description="Disordered" evidence="1">
    <location>
        <begin position="107"/>
        <end position="145"/>
    </location>
</feature>
<sequence length="145" mass="16480">MESCAQLLNALRNKDISTLNSLIESTECPEHIPQEHLVDLLSFLTKKMQQIPSKKALLWVHQLSSKHGHLLIQSENLKQQITKLLESFTDKTATLEKLYKLKGKLEGNLSRTEGPGVSNEMEIEEEETSSDASIEEITHYEEFSD</sequence>